<name>A0ACB9CJC8_ARCLA</name>
<evidence type="ECO:0000313" key="2">
    <source>
        <dbReference type="Proteomes" id="UP001055879"/>
    </source>
</evidence>
<keyword evidence="2" id="KW-1185">Reference proteome</keyword>
<proteinExistence type="predicted"/>
<dbReference type="EMBL" id="CM042050">
    <property type="protein sequence ID" value="KAI3734391.1"/>
    <property type="molecule type" value="Genomic_DNA"/>
</dbReference>
<protein>
    <submittedName>
        <fullName evidence="1">Uncharacterized protein</fullName>
    </submittedName>
</protein>
<reference evidence="1 2" key="2">
    <citation type="journal article" date="2022" name="Mol. Ecol. Resour.">
        <title>The genomes of chicory, endive, great burdock and yacon provide insights into Asteraceae paleo-polyploidization history and plant inulin production.</title>
        <authorList>
            <person name="Fan W."/>
            <person name="Wang S."/>
            <person name="Wang H."/>
            <person name="Wang A."/>
            <person name="Jiang F."/>
            <person name="Liu H."/>
            <person name="Zhao H."/>
            <person name="Xu D."/>
            <person name="Zhang Y."/>
        </authorList>
    </citation>
    <scope>NUCLEOTIDE SEQUENCE [LARGE SCALE GENOMIC DNA]</scope>
    <source>
        <strain evidence="2">cv. Niubang</strain>
    </source>
</reference>
<gene>
    <name evidence="1" type="ORF">L6452_13859</name>
</gene>
<sequence length="971" mass="107379">MKFVFLHVFFLVLFEFSNGFSDLDALMKLKASMVAPNRSGLDDWKIENSSLNTHCSFSGVSCDENFRVTSLMISYVPLYGTIPPEIGILNKLVNLTLVSDNLTGELPVEMSNLTSIRFINISSNSFIGEFPGGIVDGMVDLEAFDVYNNNFSGRLPVEFVKLKNLKILYLGGNFFSGEIPEAYSEFQSLQKLGLQANELTGRIPASLSRLSTLHELLIGYFNSYDGGIPTEFGSFKSLKLLDLGGCNLTGEIPASLANLKMLHTLFLQLNNLTGEIPPELSGLVSLMSLDLSINNLTGGIPLTFSELKNLTLLNLFRNRLAGPLPPFIGDLPNLEVLEIWENNFTFELPRNLGRNCRLLMLDVAGNHLTGPVPKDLCKGGKLQILILMENYFFGPLPEDLGGCNSLTKIRITKNFINGTIPAGIFNLPELTMLELDDNYLTGELPERMNGKSLQSVSMANNWITGKIPPAFGDLVNLTTVSLQSNKFVGGIPEKMLNLKKLYKINVSDNNLSGEIPASIATCVQLTSLDFSRNNLIGEFPRGILSLFSLNILNVSGNQLNGEIPSKLGHMKSLTVLDLSYNRFSGSVPMDGQLKDFSDTIFAGNLNLCLPQKTHCPIISRSKNKNHWITTSKMMIMIIALITTVSLFILTFIKIKKKHQERSKVWKLTTFQRSDLKVEDVLDCLRDENIIGKGGAGIVYRGSMANDVDVAIKRLVGRNHGFDAEIQTLGRIRHRNIVRLLGYVSNRESNLLIYEYMSHGSLGEILHGSKGAYLQWETRYKIAVEAAKGLCYLHHDCSPMILHRDVKSNNILLDSDYEAHVADFGLAKFLRDSGASECMSSIAGSYGYIAPEYAYTLKVDEKSDVYSFGVVLLELIAGKKPVGEFGDGVDIVRWVRETILEHCEPSDAAAVVAVLDPRLKGYPLASVINLFKIAMSCVEDETTARPTMREVVHMLTNPPPSQPQPQPCLLTP</sequence>
<comment type="caution">
    <text evidence="1">The sequence shown here is derived from an EMBL/GenBank/DDBJ whole genome shotgun (WGS) entry which is preliminary data.</text>
</comment>
<dbReference type="Proteomes" id="UP001055879">
    <property type="component" value="Linkage Group LG04"/>
</dbReference>
<organism evidence="1 2">
    <name type="scientific">Arctium lappa</name>
    <name type="common">Greater burdock</name>
    <name type="synonym">Lappa major</name>
    <dbReference type="NCBI Taxonomy" id="4217"/>
    <lineage>
        <taxon>Eukaryota</taxon>
        <taxon>Viridiplantae</taxon>
        <taxon>Streptophyta</taxon>
        <taxon>Embryophyta</taxon>
        <taxon>Tracheophyta</taxon>
        <taxon>Spermatophyta</taxon>
        <taxon>Magnoliopsida</taxon>
        <taxon>eudicotyledons</taxon>
        <taxon>Gunneridae</taxon>
        <taxon>Pentapetalae</taxon>
        <taxon>asterids</taxon>
        <taxon>campanulids</taxon>
        <taxon>Asterales</taxon>
        <taxon>Asteraceae</taxon>
        <taxon>Carduoideae</taxon>
        <taxon>Cardueae</taxon>
        <taxon>Arctiinae</taxon>
        <taxon>Arctium</taxon>
    </lineage>
</organism>
<evidence type="ECO:0000313" key="1">
    <source>
        <dbReference type="EMBL" id="KAI3734391.1"/>
    </source>
</evidence>
<accession>A0ACB9CJC8</accession>
<reference evidence="2" key="1">
    <citation type="journal article" date="2022" name="Mol. Ecol. Resour.">
        <title>The genomes of chicory, endive, great burdock and yacon provide insights into Asteraceae palaeo-polyploidization history and plant inulin production.</title>
        <authorList>
            <person name="Fan W."/>
            <person name="Wang S."/>
            <person name="Wang H."/>
            <person name="Wang A."/>
            <person name="Jiang F."/>
            <person name="Liu H."/>
            <person name="Zhao H."/>
            <person name="Xu D."/>
            <person name="Zhang Y."/>
        </authorList>
    </citation>
    <scope>NUCLEOTIDE SEQUENCE [LARGE SCALE GENOMIC DNA]</scope>
    <source>
        <strain evidence="2">cv. Niubang</strain>
    </source>
</reference>